<dbReference type="PANTHER" id="PTHR11766">
    <property type="entry name" value="TYROSYL-TRNA SYNTHETASE"/>
    <property type="match status" value="1"/>
</dbReference>
<evidence type="ECO:0000313" key="14">
    <source>
        <dbReference type="EMBL" id="KGG79600.1"/>
    </source>
</evidence>
<keyword evidence="8 11" id="KW-0030">Aminoacyl-tRNA synthetase</keyword>
<dbReference type="AlphaFoldDB" id="A0A096BEN0"/>
<evidence type="ECO:0000256" key="8">
    <source>
        <dbReference type="ARBA" id="ARBA00023146"/>
    </source>
</evidence>
<dbReference type="InterPro" id="IPR036986">
    <property type="entry name" value="S4_RNA-bd_sf"/>
</dbReference>
<dbReference type="Proteomes" id="UP000029622">
    <property type="component" value="Unassembled WGS sequence"/>
</dbReference>
<dbReference type="CDD" id="cd00165">
    <property type="entry name" value="S4"/>
    <property type="match status" value="1"/>
</dbReference>
<comment type="catalytic activity">
    <reaction evidence="9 11">
        <text>tRNA(Tyr) + L-tyrosine + ATP = L-tyrosyl-tRNA(Tyr) + AMP + diphosphate + H(+)</text>
        <dbReference type="Rhea" id="RHEA:10220"/>
        <dbReference type="Rhea" id="RHEA-COMP:9706"/>
        <dbReference type="Rhea" id="RHEA-COMP:9707"/>
        <dbReference type="ChEBI" id="CHEBI:15378"/>
        <dbReference type="ChEBI" id="CHEBI:30616"/>
        <dbReference type="ChEBI" id="CHEBI:33019"/>
        <dbReference type="ChEBI" id="CHEBI:58315"/>
        <dbReference type="ChEBI" id="CHEBI:78442"/>
        <dbReference type="ChEBI" id="CHEBI:78536"/>
        <dbReference type="ChEBI" id="CHEBI:456215"/>
        <dbReference type="EC" id="6.1.1.1"/>
    </reaction>
</comment>
<evidence type="ECO:0000256" key="1">
    <source>
        <dbReference type="ARBA" id="ARBA00004496"/>
    </source>
</evidence>
<dbReference type="Gene3D" id="3.10.290.10">
    <property type="entry name" value="RNA-binding S4 domain"/>
    <property type="match status" value="1"/>
</dbReference>
<accession>A0A096BEN0</accession>
<dbReference type="InterPro" id="IPR001412">
    <property type="entry name" value="aa-tRNA-synth_I_CS"/>
</dbReference>
<dbReference type="InterPro" id="IPR002307">
    <property type="entry name" value="Tyr-tRNA-ligase"/>
</dbReference>
<keyword evidence="4 11" id="KW-0547">Nucleotide-binding</keyword>
<keyword evidence="7 11" id="KW-0648">Protein biosynthesis</keyword>
<dbReference type="Gene3D" id="3.40.50.620">
    <property type="entry name" value="HUPs"/>
    <property type="match status" value="1"/>
</dbReference>
<dbReference type="PROSITE" id="PS50889">
    <property type="entry name" value="S4"/>
    <property type="match status" value="1"/>
</dbReference>
<dbReference type="GO" id="GO:0042803">
    <property type="term" value="F:protein homodimerization activity"/>
    <property type="evidence" value="ECO:0007669"/>
    <property type="project" value="UniProtKB-ARBA"/>
</dbReference>
<feature type="binding site" evidence="11">
    <location>
        <position position="172"/>
    </location>
    <ligand>
        <name>L-tyrosine</name>
        <dbReference type="ChEBI" id="CHEBI:58315"/>
    </ligand>
</feature>
<feature type="short sequence motif" description="'HIGH' region" evidence="11">
    <location>
        <begin position="40"/>
        <end position="49"/>
    </location>
</feature>
<dbReference type="InterPro" id="IPR002305">
    <property type="entry name" value="aa-tRNA-synth_Ic"/>
</dbReference>
<sequence>MTNVYDILKERGFIEQATHEDEIRQLLGKESVTFYIGFDPTADSLHVGHFIQVMVMMHMQRAGHRPIAVIGGGTALVGDPTGKTEMRKMLTREQIDKNAESFKKQFSKFIDFSEGKALLLNNADWLTNLNYINFLREIGRHFSVNRMLTAECFKTRLERGLSFLEFNYMLMQSYDFLELYRKYNCKLELGGSDQWSNILGGIDLVRRVEGASVYGLTFKLLTTSEGKKMGKTESGAVWLDPNKTSPYDFYQYWRNVDDRDVEKCLALLTFLPMDEVRRLGSLEGAEINKAKEVLAYEVTKLVHGEEEAKKAEKAAKALFGGKGDLENMPTTEISKDKITEGMDILNLLIETGLTSSRGEGRRLIKQGGIYIENERVTDSNLIINESNFKDNKLIIRKGKKVYHMVKLV</sequence>
<evidence type="ECO:0000256" key="9">
    <source>
        <dbReference type="ARBA" id="ARBA00048248"/>
    </source>
</evidence>
<dbReference type="EC" id="6.1.1.1" evidence="11"/>
<comment type="subcellular location">
    <subcellularLocation>
        <location evidence="1 11">Cytoplasm</location>
    </subcellularLocation>
</comment>
<dbReference type="GO" id="GO:0003723">
    <property type="term" value="F:RNA binding"/>
    <property type="evidence" value="ECO:0007669"/>
    <property type="project" value="UniProtKB-KW"/>
</dbReference>
<keyword evidence="2 11" id="KW-0963">Cytoplasm</keyword>
<name>A0A096BEN0_9FIRM</name>
<proteinExistence type="inferred from homology"/>
<evidence type="ECO:0000256" key="12">
    <source>
        <dbReference type="PROSITE-ProRule" id="PRU00182"/>
    </source>
</evidence>
<dbReference type="CDD" id="cd00805">
    <property type="entry name" value="TyrRS_core"/>
    <property type="match status" value="1"/>
</dbReference>
<dbReference type="PRINTS" id="PR01040">
    <property type="entry name" value="TRNASYNTHTYR"/>
</dbReference>
<keyword evidence="3 11" id="KW-0436">Ligase</keyword>
<comment type="similarity">
    <text evidence="10 11">Belongs to the class-I aminoacyl-tRNA synthetase family. TyrS type 1 subfamily.</text>
</comment>
<dbReference type="InterPro" id="IPR014729">
    <property type="entry name" value="Rossmann-like_a/b/a_fold"/>
</dbReference>
<dbReference type="GO" id="GO:0004831">
    <property type="term" value="F:tyrosine-tRNA ligase activity"/>
    <property type="evidence" value="ECO:0007669"/>
    <property type="project" value="UniProtKB-UniRule"/>
</dbReference>
<dbReference type="FunFam" id="3.40.50.620:FF:000008">
    <property type="entry name" value="Tyrosine--tRNA ligase"/>
    <property type="match status" value="1"/>
</dbReference>
<dbReference type="InterPro" id="IPR024088">
    <property type="entry name" value="Tyr-tRNA-ligase_bac-type"/>
</dbReference>
<evidence type="ECO:0000256" key="6">
    <source>
        <dbReference type="ARBA" id="ARBA00022884"/>
    </source>
</evidence>
<dbReference type="NCBIfam" id="TIGR00234">
    <property type="entry name" value="tyrS"/>
    <property type="match status" value="1"/>
</dbReference>
<gene>
    <name evidence="11" type="primary">tyrS</name>
    <name evidence="14" type="ORF">Y919_11070</name>
</gene>
<dbReference type="Pfam" id="PF00579">
    <property type="entry name" value="tRNA-synt_1b"/>
    <property type="match status" value="1"/>
</dbReference>
<dbReference type="InterPro" id="IPR024107">
    <property type="entry name" value="Tyr-tRNA-ligase_bac_1"/>
</dbReference>
<evidence type="ECO:0000313" key="15">
    <source>
        <dbReference type="Proteomes" id="UP000029622"/>
    </source>
</evidence>
<organism evidence="14 15">
    <name type="scientific">Caloranaerobacter azorensis H53214</name>
    <dbReference type="NCBI Taxonomy" id="1156417"/>
    <lineage>
        <taxon>Bacteria</taxon>
        <taxon>Bacillati</taxon>
        <taxon>Bacillota</taxon>
        <taxon>Tissierellia</taxon>
        <taxon>Tissierellales</taxon>
        <taxon>Thermohalobacteraceae</taxon>
        <taxon>Caloranaerobacter</taxon>
    </lineage>
</organism>
<feature type="binding site" evidence="11">
    <location>
        <position position="231"/>
    </location>
    <ligand>
        <name>ATP</name>
        <dbReference type="ChEBI" id="CHEBI:30616"/>
    </ligand>
</feature>
<dbReference type="SUPFAM" id="SSF55174">
    <property type="entry name" value="Alpha-L RNA-binding motif"/>
    <property type="match status" value="1"/>
</dbReference>
<dbReference type="InterPro" id="IPR054608">
    <property type="entry name" value="SYY-like_C"/>
</dbReference>
<feature type="short sequence motif" description="'KMSKS' region" evidence="11">
    <location>
        <begin position="228"/>
        <end position="232"/>
    </location>
</feature>
<protein>
    <recommendedName>
        <fullName evidence="11">Tyrosine--tRNA ligase</fullName>
        <ecNumber evidence="11">6.1.1.1</ecNumber>
    </recommendedName>
    <alternativeName>
        <fullName evidence="11">Tyrosyl-tRNA synthetase</fullName>
        <shortName evidence="11">TyrRS</shortName>
    </alternativeName>
</protein>
<dbReference type="SUPFAM" id="SSF52374">
    <property type="entry name" value="Nucleotidylyl transferase"/>
    <property type="match status" value="1"/>
</dbReference>
<dbReference type="HAMAP" id="MF_02006">
    <property type="entry name" value="Tyr_tRNA_synth_type1"/>
    <property type="match status" value="1"/>
</dbReference>
<dbReference type="GO" id="GO:0005524">
    <property type="term" value="F:ATP binding"/>
    <property type="evidence" value="ECO:0007669"/>
    <property type="project" value="UniProtKB-UniRule"/>
</dbReference>
<dbReference type="PANTHER" id="PTHR11766:SF0">
    <property type="entry name" value="TYROSINE--TRNA LIGASE, MITOCHONDRIAL"/>
    <property type="match status" value="1"/>
</dbReference>
<keyword evidence="6 12" id="KW-0694">RNA-binding</keyword>
<feature type="binding site" evidence="11">
    <location>
        <position position="35"/>
    </location>
    <ligand>
        <name>L-tyrosine</name>
        <dbReference type="ChEBI" id="CHEBI:58315"/>
    </ligand>
</feature>
<comment type="function">
    <text evidence="11">Catalyzes the attachment of tyrosine to tRNA(Tyr) in a two-step reaction: tyrosine is first activated by ATP to form Tyr-AMP and then transferred to the acceptor end of tRNA(Tyr).</text>
</comment>
<comment type="subunit">
    <text evidence="11">Homodimer.</text>
</comment>
<evidence type="ECO:0000256" key="5">
    <source>
        <dbReference type="ARBA" id="ARBA00022840"/>
    </source>
</evidence>
<dbReference type="RefSeq" id="WP_035164783.1">
    <property type="nucleotide sequence ID" value="NZ_AZTB01000076.1"/>
</dbReference>
<dbReference type="GO" id="GO:0006437">
    <property type="term" value="P:tyrosyl-tRNA aminoacylation"/>
    <property type="evidence" value="ECO:0007669"/>
    <property type="project" value="UniProtKB-UniRule"/>
</dbReference>
<comment type="caution">
    <text evidence="14">The sequence shown here is derived from an EMBL/GenBank/DDBJ whole genome shotgun (WGS) entry which is preliminary data.</text>
</comment>
<dbReference type="Gene3D" id="1.10.240.10">
    <property type="entry name" value="Tyrosyl-Transfer RNA Synthetase"/>
    <property type="match status" value="1"/>
</dbReference>
<evidence type="ECO:0000256" key="2">
    <source>
        <dbReference type="ARBA" id="ARBA00022490"/>
    </source>
</evidence>
<dbReference type="Pfam" id="PF22421">
    <property type="entry name" value="SYY_C-terminal"/>
    <property type="match status" value="1"/>
</dbReference>
<evidence type="ECO:0000256" key="10">
    <source>
        <dbReference type="ARBA" id="ARBA00060965"/>
    </source>
</evidence>
<feature type="domain" description="Tyrosine--tRNA ligase SYY-like C-terminal" evidence="13">
    <location>
        <begin position="326"/>
        <end position="405"/>
    </location>
</feature>
<dbReference type="GO" id="GO:0005829">
    <property type="term" value="C:cytosol"/>
    <property type="evidence" value="ECO:0007669"/>
    <property type="project" value="TreeGrafter"/>
</dbReference>
<evidence type="ECO:0000256" key="7">
    <source>
        <dbReference type="ARBA" id="ARBA00022917"/>
    </source>
</evidence>
<reference evidence="14 15" key="1">
    <citation type="submission" date="2013-12" db="EMBL/GenBank/DDBJ databases">
        <title>Draft genome sequence of Caloranaerobacter sp. H53214.</title>
        <authorList>
            <person name="Jiang L.J."/>
            <person name="Shao Z.Z."/>
            <person name="Long M.N."/>
        </authorList>
    </citation>
    <scope>NUCLEOTIDE SEQUENCE [LARGE SCALE GENOMIC DNA]</scope>
    <source>
        <strain evidence="14 15">H53214</strain>
    </source>
</reference>
<evidence type="ECO:0000256" key="11">
    <source>
        <dbReference type="HAMAP-Rule" id="MF_02006"/>
    </source>
</evidence>
<keyword evidence="5 11" id="KW-0067">ATP-binding</keyword>
<dbReference type="PROSITE" id="PS00178">
    <property type="entry name" value="AA_TRNA_LIGASE_I"/>
    <property type="match status" value="1"/>
</dbReference>
<evidence type="ECO:0000259" key="13">
    <source>
        <dbReference type="Pfam" id="PF22421"/>
    </source>
</evidence>
<evidence type="ECO:0000256" key="4">
    <source>
        <dbReference type="ARBA" id="ARBA00022741"/>
    </source>
</evidence>
<feature type="binding site" evidence="11">
    <location>
        <position position="168"/>
    </location>
    <ligand>
        <name>L-tyrosine</name>
        <dbReference type="ChEBI" id="CHEBI:58315"/>
    </ligand>
</feature>
<dbReference type="EMBL" id="AZTB01000076">
    <property type="protein sequence ID" value="KGG79600.1"/>
    <property type="molecule type" value="Genomic_DNA"/>
</dbReference>
<dbReference type="FunFam" id="1.10.240.10:FF:000001">
    <property type="entry name" value="Tyrosine--tRNA ligase"/>
    <property type="match status" value="1"/>
</dbReference>
<dbReference type="STRING" id="1156417.Y919_11070"/>
<evidence type="ECO:0000256" key="3">
    <source>
        <dbReference type="ARBA" id="ARBA00022598"/>
    </source>
</evidence>